<comment type="caution">
    <text evidence="4">The sequence shown here is derived from an EMBL/GenBank/DDBJ whole genome shotgun (WGS) entry which is preliminary data.</text>
</comment>
<organism evidence="4 5">
    <name type="scientific">Peribacillus loiseleuriae</name>
    <dbReference type="NCBI Taxonomy" id="1679170"/>
    <lineage>
        <taxon>Bacteria</taxon>
        <taxon>Bacillati</taxon>
        <taxon>Bacillota</taxon>
        <taxon>Bacilli</taxon>
        <taxon>Bacillales</taxon>
        <taxon>Bacillaceae</taxon>
        <taxon>Peribacillus</taxon>
    </lineage>
</organism>
<keyword evidence="5" id="KW-1185">Reference proteome</keyword>
<proteinExistence type="inferred from homology"/>
<dbReference type="RefSeq" id="WP_049680575.1">
    <property type="nucleotide sequence ID" value="NZ_LFZW01000001.1"/>
</dbReference>
<name>A0A0K9GSI7_9BACI</name>
<evidence type="ECO:0000256" key="1">
    <source>
        <dbReference type="ARBA" id="ARBA00038087"/>
    </source>
</evidence>
<reference evidence="5" key="1">
    <citation type="submission" date="2015-07" db="EMBL/GenBank/DDBJ databases">
        <title>Genome sequencing project for genomic taxonomy and phylogenomics of Bacillus-like bacteria.</title>
        <authorList>
            <person name="Liu B."/>
            <person name="Wang J."/>
            <person name="Zhu Y."/>
            <person name="Liu G."/>
            <person name="Chen Q."/>
            <person name="Chen Z."/>
            <person name="Lan J."/>
            <person name="Che J."/>
            <person name="Ge C."/>
            <person name="Shi H."/>
            <person name="Pan Z."/>
            <person name="Liu X."/>
        </authorList>
    </citation>
    <scope>NUCLEOTIDE SEQUENCE [LARGE SCALE GENOMIC DNA]</scope>
    <source>
        <strain evidence="5">FJAT-27997</strain>
    </source>
</reference>
<comment type="similarity">
    <text evidence="1">Belongs to the Mu gp47/PBSX XkdT family.</text>
</comment>
<dbReference type="InterPro" id="IPR052399">
    <property type="entry name" value="Phage_Baseplate_Assmbl_Protein"/>
</dbReference>
<dbReference type="AlphaFoldDB" id="A0A0K9GSI7"/>
<evidence type="ECO:0000259" key="2">
    <source>
        <dbReference type="Pfam" id="PF26078"/>
    </source>
</evidence>
<evidence type="ECO:0000259" key="3">
    <source>
        <dbReference type="Pfam" id="PF26079"/>
    </source>
</evidence>
<dbReference type="PATRIC" id="fig|1679170.3.peg.1433"/>
<dbReference type="Pfam" id="PF26079">
    <property type="entry name" value="Baseplate_J_C"/>
    <property type="match status" value="1"/>
</dbReference>
<dbReference type="PANTHER" id="PTHR37829:SF3">
    <property type="entry name" value="PROTEIN JAYE-RELATED"/>
    <property type="match status" value="1"/>
</dbReference>
<feature type="domain" description="Baseplate J-like central" evidence="2">
    <location>
        <begin position="176"/>
        <end position="255"/>
    </location>
</feature>
<gene>
    <name evidence="4" type="ORF">AC625_06665</name>
</gene>
<evidence type="ECO:0000313" key="5">
    <source>
        <dbReference type="Proteomes" id="UP000037146"/>
    </source>
</evidence>
<feature type="domain" description="Baseplate J-like C-terminal" evidence="3">
    <location>
        <begin position="263"/>
        <end position="350"/>
    </location>
</feature>
<dbReference type="InterPro" id="IPR058530">
    <property type="entry name" value="Baseplate_J-like_C"/>
</dbReference>
<dbReference type="EMBL" id="LFZW01000001">
    <property type="protein sequence ID" value="KMY49242.1"/>
    <property type="molecule type" value="Genomic_DNA"/>
</dbReference>
<dbReference type="Proteomes" id="UP000037146">
    <property type="component" value="Unassembled WGS sequence"/>
</dbReference>
<dbReference type="PANTHER" id="PTHR37829">
    <property type="entry name" value="PHAGE-LIKE ELEMENT PBSX PROTEIN XKDT"/>
    <property type="match status" value="1"/>
</dbReference>
<dbReference type="InterPro" id="IPR058531">
    <property type="entry name" value="Baseplate_J_M"/>
</dbReference>
<sequence>MYEHITYDLVMQRMLDEVPDDVDKREGSIIWNALAPAAIEVCNMYAEIDYTYDQTFADTAEDEYLIRRCAERGITPDPATHAIFKGEFNMDVPIESRFSLEDFNYVVREKISEGIYKLECEAEGVGSNSFLGPLIPVEYIDGLTIARLTELLVPGEDGDDNESLRRKYFNSFNSQAFGGNAADYKEKTNKLPGVGGVKVYRAWNGGGTVKLVIINSDYHKPSATLIADVQTGIDPLENQGEGVGIAPIGHVVTVDGVLEAILNIATDVTLQDGWTWDDVESSFFSVIDDYFSELAETWAKSDNLVVRISQIETRLLNVTGVVDIMNTTINGAQQNIILDADSIPVRGGVNGQRN</sequence>
<protein>
    <submittedName>
        <fullName evidence="4">Phage tail protein</fullName>
    </submittedName>
</protein>
<dbReference type="STRING" id="1679170.AC625_06665"/>
<dbReference type="Pfam" id="PF26078">
    <property type="entry name" value="Baseplate_J_M"/>
    <property type="match status" value="1"/>
</dbReference>
<dbReference type="OrthoDB" id="2554267at2"/>
<evidence type="ECO:0000313" key="4">
    <source>
        <dbReference type="EMBL" id="KMY49242.1"/>
    </source>
</evidence>
<accession>A0A0K9GSI7</accession>